<comment type="caution">
    <text evidence="2">The sequence shown here is derived from an EMBL/GenBank/DDBJ whole genome shotgun (WGS) entry which is preliminary data.</text>
</comment>
<dbReference type="RefSeq" id="WP_044090602.1">
    <property type="nucleotide sequence ID" value="NZ_JDUW01000033.1"/>
</dbReference>
<proteinExistence type="predicted"/>
<dbReference type="Pfam" id="PF04230">
    <property type="entry name" value="PS_pyruv_trans"/>
    <property type="match status" value="1"/>
</dbReference>
<dbReference type="eggNOG" id="COG2327">
    <property type="taxonomic scope" value="Bacteria"/>
</dbReference>
<dbReference type="AlphaFoldDB" id="A0A087CXN6"/>
<name>A0A087CXN6_9BIFI</name>
<keyword evidence="3" id="KW-1185">Reference proteome</keyword>
<dbReference type="STRING" id="1437610.BREU_0822"/>
<dbReference type="Proteomes" id="UP000028984">
    <property type="component" value="Unassembled WGS sequence"/>
</dbReference>
<organism evidence="2 3">
    <name type="scientific">Bifidobacterium reuteri DSM 23975</name>
    <dbReference type="NCBI Taxonomy" id="1437610"/>
    <lineage>
        <taxon>Bacteria</taxon>
        <taxon>Bacillati</taxon>
        <taxon>Actinomycetota</taxon>
        <taxon>Actinomycetes</taxon>
        <taxon>Bifidobacteriales</taxon>
        <taxon>Bifidobacteriaceae</taxon>
        <taxon>Bifidobacterium</taxon>
    </lineage>
</organism>
<feature type="domain" description="Polysaccharide pyruvyl transferase" evidence="1">
    <location>
        <begin position="13"/>
        <end position="305"/>
    </location>
</feature>
<protein>
    <submittedName>
        <fullName evidence="2">Polysaccharide pyruvyl transferase</fullName>
    </submittedName>
</protein>
<dbReference type="InterPro" id="IPR007345">
    <property type="entry name" value="Polysacch_pyruvyl_Trfase"/>
</dbReference>
<dbReference type="OrthoDB" id="9811182at2"/>
<evidence type="ECO:0000313" key="3">
    <source>
        <dbReference type="Proteomes" id="UP000028984"/>
    </source>
</evidence>
<keyword evidence="2" id="KW-0808">Transferase</keyword>
<dbReference type="GO" id="GO:0016740">
    <property type="term" value="F:transferase activity"/>
    <property type="evidence" value="ECO:0007669"/>
    <property type="project" value="UniProtKB-KW"/>
</dbReference>
<reference evidence="2 3" key="1">
    <citation type="submission" date="2014-03" db="EMBL/GenBank/DDBJ databases">
        <title>Genomics of Bifidobacteria.</title>
        <authorList>
            <person name="Ventura M."/>
            <person name="Milani C."/>
            <person name="Lugli G.A."/>
        </authorList>
    </citation>
    <scope>NUCLEOTIDE SEQUENCE [LARGE SCALE GENOMIC DNA]</scope>
    <source>
        <strain evidence="2 3">DSM 23975</strain>
    </source>
</reference>
<evidence type="ECO:0000259" key="1">
    <source>
        <dbReference type="Pfam" id="PF04230"/>
    </source>
</evidence>
<accession>A0A087CXN6</accession>
<gene>
    <name evidence="2" type="ORF">BREU_0822</name>
</gene>
<sequence>MKIGILTFHNTTNYGATLQAYALSRTLKSSGADTIIVDYRNAGIENRERPQTWSSQHGVKNRVKWLIQNPFVCSKYRRFRDFSHKEFTFLPVDSAQPLVPQLEGLDAVVVGSDQIWNTGITGDDWNYFLPGDKQGLRKYSYAASFGQSDFDNATKQRMAPLLKDFDALSVREQEGTRLAADLTGKDVIQVVDPTLLLAKDEWMAVSETVDGAPVKYVLVYAIAEKARAIATGKRIAAERGAKLVIIHSSDPVISKPVVGAKNYYSLSPAQFVWLFQHADYTVTGSFHGLCFSVLMERDCSVILNSSKRNANSRVFSLLQLLGLEDIAGEGIHHIDYAPIRTRLHDAKESSLSYLNLVLGE</sequence>
<dbReference type="EMBL" id="JGZK01000002">
    <property type="protein sequence ID" value="KFI88036.1"/>
    <property type="molecule type" value="Genomic_DNA"/>
</dbReference>
<evidence type="ECO:0000313" key="2">
    <source>
        <dbReference type="EMBL" id="KFI88036.1"/>
    </source>
</evidence>